<dbReference type="PANTHER" id="PTHR37938">
    <property type="entry name" value="BLL0215 PROTEIN"/>
    <property type="match status" value="1"/>
</dbReference>
<dbReference type="EMBL" id="CP001980">
    <property type="protein sequence ID" value="ADQ00067.1"/>
    <property type="molecule type" value="Genomic_DNA"/>
</dbReference>
<gene>
    <name evidence="3" type="ordered locus">HP15_p187g70</name>
</gene>
<keyword evidence="1" id="KW-1133">Transmembrane helix</keyword>
<organism evidence="3 4">
    <name type="scientific">Marinobacter adhaerens (strain DSM 23420 / HP15)</name>
    <dbReference type="NCBI Taxonomy" id="225937"/>
    <lineage>
        <taxon>Bacteria</taxon>
        <taxon>Pseudomonadati</taxon>
        <taxon>Pseudomonadota</taxon>
        <taxon>Gammaproteobacteria</taxon>
        <taxon>Pseudomonadales</taxon>
        <taxon>Marinobacteraceae</taxon>
        <taxon>Marinobacter</taxon>
    </lineage>
</organism>
<dbReference type="AlphaFoldDB" id="E4PS32"/>
<sequence>MMNESKSTEVRQSLKSLSLAYCLVLAATIFTIFSNNVAVPTEAFLLGFGFDVVLQGSFRVLGLLTVAVLLYSLVALPVLGRQYHVTDDQIQEVRGLLSRTIRSARLDQVYAVRVEESPLGRLFGYGNVVLEYADQSVNNIVLKGVDTPQSIATLVEYHIDRAGLRSNEQVALRSASSLINELIEEVREMHIARIELQTRIEAYLDRREQLDTIQNEVLHELAGRMEHDLPIISEVVPEEPAVGGRTISQA</sequence>
<dbReference type="PANTHER" id="PTHR37938:SF1">
    <property type="entry name" value="BLL0215 PROTEIN"/>
    <property type="match status" value="1"/>
</dbReference>
<name>E4PS32_MARAH</name>
<dbReference type="HOGENOM" id="CLU_1110388_0_0_6"/>
<dbReference type="RefSeq" id="WP_014579356.1">
    <property type="nucleotide sequence ID" value="NC_017507.1"/>
</dbReference>
<dbReference type="Proteomes" id="UP000007077">
    <property type="component" value="Plasmid pHP-187"/>
</dbReference>
<dbReference type="PATRIC" id="fig|225937.3.peg.4299"/>
<feature type="domain" description="YdbS-like PH" evidence="2">
    <location>
        <begin position="81"/>
        <end position="149"/>
    </location>
</feature>
<accession>E4PS32</accession>
<feature type="transmembrane region" description="Helical" evidence="1">
    <location>
        <begin position="58"/>
        <end position="79"/>
    </location>
</feature>
<reference evidence="4" key="2">
    <citation type="submission" date="2010-02" db="EMBL/GenBank/DDBJ databases">
        <title>Complete genome sequence of Marinobacter adhaerens type strain (HP15).</title>
        <authorList>
            <person name="Gaerdes A.A.M."/>
            <person name="Kaeppel E."/>
            <person name="Shezad A."/>
            <person name="Seebah S."/>
            <person name="Teeling H."/>
            <person name="Yarza P."/>
            <person name="Gloeckner F.O."/>
            <person name="Ullrich M.S."/>
        </authorList>
    </citation>
    <scope>NUCLEOTIDE SEQUENCE [LARGE SCALE GENOMIC DNA]</scope>
    <source>
        <strain evidence="4">DSM 23420 / HP15</strain>
        <plasmid evidence="4">Plasmid pHP-187</plasmid>
    </source>
</reference>
<proteinExistence type="predicted"/>
<evidence type="ECO:0000313" key="3">
    <source>
        <dbReference type="EMBL" id="ADQ00067.1"/>
    </source>
</evidence>
<feature type="transmembrane region" description="Helical" evidence="1">
    <location>
        <begin position="20"/>
        <end position="38"/>
    </location>
</feature>
<dbReference type="KEGG" id="mad:HP15_p187g70"/>
<geneLocation type="plasmid" evidence="3 4">
    <name>pHP-187</name>
</geneLocation>
<keyword evidence="3" id="KW-0614">Plasmid</keyword>
<reference evidence="3 4" key="1">
    <citation type="journal article" date="2010" name="Stand. Genomic Sci.">
        <title>Complete genome sequence of Marinobacter adhaerens type strain (HP15), a diatom-interacting marine microorganism.</title>
        <authorList>
            <person name="Gardes A."/>
            <person name="Kaeppel E."/>
            <person name="Shehzad A."/>
            <person name="Seebah S."/>
            <person name="Teeling H."/>
            <person name="Yarza P."/>
            <person name="Glockner F.O."/>
            <person name="Grossart H.P."/>
            <person name="Ullrich M.S."/>
        </authorList>
    </citation>
    <scope>NUCLEOTIDE SEQUENCE [LARGE SCALE GENOMIC DNA]</scope>
    <source>
        <strain evidence="4">DSM 23420 / HP15</strain>
        <plasmid evidence="4">Plasmid pHP-187</plasmid>
    </source>
</reference>
<dbReference type="InterPro" id="IPR005182">
    <property type="entry name" value="YdbS-like_PH"/>
</dbReference>
<keyword evidence="1" id="KW-0472">Membrane</keyword>
<protein>
    <submittedName>
        <fullName evidence="3">Membrane protein containing DUF304, prokaryotic transmembrane adjacent region</fullName>
    </submittedName>
</protein>
<keyword evidence="1 3" id="KW-0812">Transmembrane</keyword>
<evidence type="ECO:0000256" key="1">
    <source>
        <dbReference type="SAM" id="Phobius"/>
    </source>
</evidence>
<evidence type="ECO:0000313" key="4">
    <source>
        <dbReference type="Proteomes" id="UP000007077"/>
    </source>
</evidence>
<dbReference type="Pfam" id="PF03703">
    <property type="entry name" value="bPH_2"/>
    <property type="match status" value="1"/>
</dbReference>
<evidence type="ECO:0000259" key="2">
    <source>
        <dbReference type="Pfam" id="PF03703"/>
    </source>
</evidence>